<keyword evidence="3" id="KW-1185">Reference proteome</keyword>
<reference evidence="3" key="1">
    <citation type="journal article" date="2013" name="Genome Announc.">
        <title>Draft genome sequence of the basidiomycetous yeast-like fungus Pseudozyma hubeiensis SY62, which produces an abundant amount of the biosurfactant mannosylerythritol lipids.</title>
        <authorList>
            <person name="Konishi M."/>
            <person name="Hatada Y."/>
            <person name="Horiuchi J."/>
        </authorList>
    </citation>
    <scope>NUCLEOTIDE SEQUENCE [LARGE SCALE GENOMIC DNA]</scope>
    <source>
        <strain evidence="3">SY62</strain>
    </source>
</reference>
<protein>
    <submittedName>
        <fullName evidence="2">Amino acid transporter</fullName>
    </submittedName>
</protein>
<accession>R9PDV1</accession>
<dbReference type="GeneID" id="24109131"/>
<dbReference type="eggNOG" id="ENOG502R32W">
    <property type="taxonomic scope" value="Eukaryota"/>
</dbReference>
<dbReference type="HOGENOM" id="CLU_527988_0_0_1"/>
<evidence type="ECO:0000313" key="3">
    <source>
        <dbReference type="Proteomes" id="UP000014071"/>
    </source>
</evidence>
<dbReference type="AlphaFoldDB" id="R9PDV1"/>
<dbReference type="EMBL" id="DF238801">
    <property type="protein sequence ID" value="GAC96265.1"/>
    <property type="molecule type" value="Genomic_DNA"/>
</dbReference>
<organism evidence="2 3">
    <name type="scientific">Pseudozyma hubeiensis (strain SY62)</name>
    <name type="common">Yeast</name>
    <dbReference type="NCBI Taxonomy" id="1305764"/>
    <lineage>
        <taxon>Eukaryota</taxon>
        <taxon>Fungi</taxon>
        <taxon>Dikarya</taxon>
        <taxon>Basidiomycota</taxon>
        <taxon>Ustilaginomycotina</taxon>
        <taxon>Ustilaginomycetes</taxon>
        <taxon>Ustilaginales</taxon>
        <taxon>Ustilaginaceae</taxon>
        <taxon>Pseudozyma</taxon>
    </lineage>
</organism>
<gene>
    <name evidence="2" type="ORF">PHSY_003845</name>
</gene>
<sequence length="480" mass="53018">MTEHDLSALDGLLDELDIEEKGDHDPRAAKIKALFEKARAEYTAKIDTPTWYISPSANTTAPFDIDSFVVPRPSQLLTERKASRTASTNQEWTANYLYSQGHFETCLSYVASFAVSVGIDFPIDSKNGLGQRTINEHDSSQLVLRRSSQERELTKNWGTIKDVIDAGIRSLLTILRYATAKPSIDAWVPQTSNMETSTCHWGKISLHALANGFLTFCMREIRIGAVDSRAGYSGMIIRSENGDLKPAVDVEKLRIQNWTVTHGLALTAGDLALELGLHRTAIEAHTLFLAARGQMWRVLLALANELASYHDSLAKHNRASTKARESLKVVASAAIVAAIQAAPRPRRIEVAESIITHLRVVPAQWISETLDEQHDVSPPFDDEDDLLFNGLLQPLDLQADDSRSILPEEIGIALVKVVFAKKSGILAIYTKFATYMREYTQRLQTHTSAEDAAGGGWQGDLDAVEDDDVAENGPRSVRTL</sequence>
<feature type="region of interest" description="Disordered" evidence="1">
    <location>
        <begin position="447"/>
        <end position="480"/>
    </location>
</feature>
<evidence type="ECO:0000313" key="2">
    <source>
        <dbReference type="EMBL" id="GAC96265.1"/>
    </source>
</evidence>
<evidence type="ECO:0000256" key="1">
    <source>
        <dbReference type="SAM" id="MobiDB-lite"/>
    </source>
</evidence>
<name>R9PDV1_PSEHS</name>
<dbReference type="OrthoDB" id="2547977at2759"/>
<proteinExistence type="predicted"/>
<dbReference type="Proteomes" id="UP000014071">
    <property type="component" value="Unassembled WGS sequence"/>
</dbReference>
<dbReference type="RefSeq" id="XP_012189852.1">
    <property type="nucleotide sequence ID" value="XM_012334462.1"/>
</dbReference>